<organism evidence="1">
    <name type="scientific">Moumouvirus sp. 'Monve'</name>
    <dbReference type="NCBI Taxonomy" id="1128131"/>
    <lineage>
        <taxon>Viruses</taxon>
        <taxon>Varidnaviria</taxon>
        <taxon>Bamfordvirae</taxon>
        <taxon>Nucleocytoviricota</taxon>
        <taxon>Megaviricetes</taxon>
        <taxon>Imitervirales</taxon>
        <taxon>Mimiviridae</taxon>
        <taxon>Megamimivirinae</taxon>
        <taxon>Moumouvirus</taxon>
    </lineage>
</organism>
<dbReference type="EMBL" id="JN885999">
    <property type="protein sequence ID" value="AEX62985.1"/>
    <property type="molecule type" value="Genomic_DNA"/>
</dbReference>
<accession>H2EFT3</accession>
<name>H2EFT3_9VIRU</name>
<reference evidence="1" key="1">
    <citation type="submission" date="2011-10" db="EMBL/GenBank/DDBJ databases">
        <title>Provirophages and transpovirons: unique mobilome of giant viruses.</title>
        <authorList>
            <person name="Desnues C."/>
            <person name="LaScola B."/>
            <person name="Yutin N."/>
            <person name="Fournous G."/>
            <person name="Koonin E."/>
            <person name="Raoult D."/>
        </authorList>
    </citation>
    <scope>NUCLEOTIDE SEQUENCE</scope>
    <source>
        <strain evidence="1">Mv13-mv</strain>
    </source>
</reference>
<protein>
    <submittedName>
        <fullName evidence="1">Uncharacterized protein</fullName>
    </submittedName>
</protein>
<proteinExistence type="predicted"/>
<evidence type="ECO:0000313" key="1">
    <source>
        <dbReference type="EMBL" id="AEX62985.1"/>
    </source>
</evidence>
<gene>
    <name evidence="1" type="ORF">mv_R781</name>
</gene>
<sequence>MVVHNFTQKNFIEKNIFNKIFYTDSQINTSQSLFYIIP</sequence>